<comment type="caution">
    <text evidence="2">The sequence shown here is derived from an EMBL/GenBank/DDBJ whole genome shotgun (WGS) entry which is preliminary data.</text>
</comment>
<keyword evidence="1" id="KW-0812">Transmembrane</keyword>
<proteinExistence type="predicted"/>
<evidence type="ECO:0000313" key="2">
    <source>
        <dbReference type="EMBL" id="RVW70805.1"/>
    </source>
</evidence>
<reference evidence="2 3" key="1">
    <citation type="journal article" date="2018" name="PLoS Genet.">
        <title>Population sequencing reveals clonal diversity and ancestral inbreeding in the grapevine cultivar Chardonnay.</title>
        <authorList>
            <person name="Roach M.J."/>
            <person name="Johnson D.L."/>
            <person name="Bohlmann J."/>
            <person name="van Vuuren H.J."/>
            <person name="Jones S.J."/>
            <person name="Pretorius I.S."/>
            <person name="Schmidt S.A."/>
            <person name="Borneman A.R."/>
        </authorList>
    </citation>
    <scope>NUCLEOTIDE SEQUENCE [LARGE SCALE GENOMIC DNA]</scope>
    <source>
        <strain evidence="3">cv. Chardonnay</strain>
        <tissue evidence="2">Leaf</tissue>
    </source>
</reference>
<accession>A0A438GF19</accession>
<protein>
    <submittedName>
        <fullName evidence="2">Uncharacterized protein</fullName>
    </submittedName>
</protein>
<dbReference type="Proteomes" id="UP000288805">
    <property type="component" value="Unassembled WGS sequence"/>
</dbReference>
<gene>
    <name evidence="2" type="ORF">CK203_061957</name>
</gene>
<name>A0A438GF19_VITVI</name>
<organism evidence="2 3">
    <name type="scientific">Vitis vinifera</name>
    <name type="common">Grape</name>
    <dbReference type="NCBI Taxonomy" id="29760"/>
    <lineage>
        <taxon>Eukaryota</taxon>
        <taxon>Viridiplantae</taxon>
        <taxon>Streptophyta</taxon>
        <taxon>Embryophyta</taxon>
        <taxon>Tracheophyta</taxon>
        <taxon>Spermatophyta</taxon>
        <taxon>Magnoliopsida</taxon>
        <taxon>eudicotyledons</taxon>
        <taxon>Gunneridae</taxon>
        <taxon>Pentapetalae</taxon>
        <taxon>rosids</taxon>
        <taxon>Vitales</taxon>
        <taxon>Vitaceae</taxon>
        <taxon>Viteae</taxon>
        <taxon>Vitis</taxon>
    </lineage>
</organism>
<keyword evidence="1" id="KW-0472">Membrane</keyword>
<dbReference type="EMBL" id="QGNW01000454">
    <property type="protein sequence ID" value="RVW70805.1"/>
    <property type="molecule type" value="Genomic_DNA"/>
</dbReference>
<evidence type="ECO:0000313" key="3">
    <source>
        <dbReference type="Proteomes" id="UP000288805"/>
    </source>
</evidence>
<dbReference type="SUPFAM" id="SSF48403">
    <property type="entry name" value="Ankyrin repeat"/>
    <property type="match status" value="1"/>
</dbReference>
<sequence length="211" mass="23510">MGNRAMCKCIIEVDESLVDQRNEDSHTPLFLTALHGKKEAFVFLLKICEQQEITRYYRGKSGEPFSTAPLMENTSLVAYMNERGMSPFHLLASITVKMLLPEQDQIMNQIGQESRNIEAPSVQQFPSNYSTCCDFLNRIYHVLLVFYGWVVHLVLCSGAATAASFLLVVGHLPLGCGASSTSSLGSASCSTSSSRLCFFFFNDNNDNYNNF</sequence>
<dbReference type="Gene3D" id="1.25.40.20">
    <property type="entry name" value="Ankyrin repeat-containing domain"/>
    <property type="match status" value="1"/>
</dbReference>
<feature type="transmembrane region" description="Helical" evidence="1">
    <location>
        <begin position="139"/>
        <end position="169"/>
    </location>
</feature>
<dbReference type="AlphaFoldDB" id="A0A438GF19"/>
<keyword evidence="1" id="KW-1133">Transmembrane helix</keyword>
<dbReference type="InterPro" id="IPR036770">
    <property type="entry name" value="Ankyrin_rpt-contain_sf"/>
</dbReference>
<evidence type="ECO:0000256" key="1">
    <source>
        <dbReference type="SAM" id="Phobius"/>
    </source>
</evidence>